<feature type="domain" description="BRCT" evidence="3">
    <location>
        <begin position="448"/>
        <end position="544"/>
    </location>
</feature>
<proteinExistence type="predicted"/>
<organism evidence="4 5">
    <name type="scientific">Saprolegnia diclina (strain VS20)</name>
    <dbReference type="NCBI Taxonomy" id="1156394"/>
    <lineage>
        <taxon>Eukaryota</taxon>
        <taxon>Sar</taxon>
        <taxon>Stramenopiles</taxon>
        <taxon>Oomycota</taxon>
        <taxon>Saprolegniomycetes</taxon>
        <taxon>Saprolegniales</taxon>
        <taxon>Saprolegniaceae</taxon>
        <taxon>Saprolegnia</taxon>
    </lineage>
</organism>
<dbReference type="eggNOG" id="KOG2043">
    <property type="taxonomic scope" value="Eukaryota"/>
</dbReference>
<reference evidence="4 5" key="1">
    <citation type="submission" date="2012-04" db="EMBL/GenBank/DDBJ databases">
        <title>The Genome Sequence of Saprolegnia declina VS20.</title>
        <authorList>
            <consortium name="The Broad Institute Genome Sequencing Platform"/>
            <person name="Russ C."/>
            <person name="Nusbaum C."/>
            <person name="Tyler B."/>
            <person name="van West P."/>
            <person name="Dieguez-Uribeondo J."/>
            <person name="de Bruijn I."/>
            <person name="Tripathy S."/>
            <person name="Jiang R."/>
            <person name="Young S.K."/>
            <person name="Zeng Q."/>
            <person name="Gargeya S."/>
            <person name="Fitzgerald M."/>
            <person name="Haas B."/>
            <person name="Abouelleil A."/>
            <person name="Alvarado L."/>
            <person name="Arachchi H.M."/>
            <person name="Berlin A."/>
            <person name="Chapman S.B."/>
            <person name="Goldberg J."/>
            <person name="Griggs A."/>
            <person name="Gujja S."/>
            <person name="Hansen M."/>
            <person name="Howarth C."/>
            <person name="Imamovic A."/>
            <person name="Larimer J."/>
            <person name="McCowen C."/>
            <person name="Montmayeur A."/>
            <person name="Murphy C."/>
            <person name="Neiman D."/>
            <person name="Pearson M."/>
            <person name="Priest M."/>
            <person name="Roberts A."/>
            <person name="Saif S."/>
            <person name="Shea T."/>
            <person name="Sisk P."/>
            <person name="Sykes S."/>
            <person name="Wortman J."/>
            <person name="Nusbaum C."/>
            <person name="Birren B."/>
        </authorList>
    </citation>
    <scope>NUCLEOTIDE SEQUENCE [LARGE SCALE GENOMIC DNA]</scope>
    <source>
        <strain evidence="4 5">VS20</strain>
    </source>
</reference>
<gene>
    <name evidence="4" type="ORF">SDRG_05727</name>
</gene>
<dbReference type="SUPFAM" id="SSF52113">
    <property type="entry name" value="BRCT domain"/>
    <property type="match status" value="4"/>
</dbReference>
<dbReference type="EMBL" id="JH767146">
    <property type="protein sequence ID" value="EQC36898.1"/>
    <property type="molecule type" value="Genomic_DNA"/>
</dbReference>
<dbReference type="Pfam" id="PF12738">
    <property type="entry name" value="PTCB-BRCT"/>
    <property type="match status" value="3"/>
</dbReference>
<dbReference type="PANTHER" id="PTHR13561:SF20">
    <property type="entry name" value="DNA TOPOISOMERASE 2-BINDING PROTEIN 1"/>
    <property type="match status" value="1"/>
</dbReference>
<dbReference type="InParanoid" id="T0RWL0"/>
<dbReference type="InterPro" id="IPR036420">
    <property type="entry name" value="BRCT_dom_sf"/>
</dbReference>
<feature type="domain" description="BRCT" evidence="3">
    <location>
        <begin position="334"/>
        <end position="441"/>
    </location>
</feature>
<feature type="domain" description="BRCT" evidence="3">
    <location>
        <begin position="86"/>
        <end position="175"/>
    </location>
</feature>
<feature type="compositionally biased region" description="Pro residues" evidence="2">
    <location>
        <begin position="311"/>
        <end position="328"/>
    </location>
</feature>
<feature type="domain" description="BRCT" evidence="3">
    <location>
        <begin position="26"/>
        <end position="88"/>
    </location>
</feature>
<dbReference type="VEuPathDB" id="FungiDB:SDRG_05727"/>
<protein>
    <recommendedName>
        <fullName evidence="3">BRCT domain-containing protein</fullName>
    </recommendedName>
</protein>
<dbReference type="RefSeq" id="XP_008609679.1">
    <property type="nucleotide sequence ID" value="XM_008611457.1"/>
</dbReference>
<dbReference type="PANTHER" id="PTHR13561">
    <property type="entry name" value="DNA REPLICATION REGULATOR DPB11-RELATED"/>
    <property type="match status" value="1"/>
</dbReference>
<sequence>MAPAAAEYIVCSTGLTPEENTGAQGLVHELGMGWDDDLHVGVTHLLAKGVGSDKYKAAVAANIVVVKPDWLVECSRAGSIVPTAAHELGILEGLCICTTGLYMEDREMVEQLCDEHRAVYQTDLIFGTTSHLLAEQAGGAKYDAAIAHGIPVVTLQWMAACVEAKALVDEDNYRVLADDDVPLDDGPSTSMKLSDELTQCIALLRDEPCGDFLDGCVLWLPGFSQDLLLKMKWLVRFGMGTRYDAYNPSVTHIVADVLGNWRHYSDTNSSLEVVSPKWLIESCLAFECRPEAQFPVSAFVPIAPPPKVFRPPPVARPSPPPKATPPPVQKVDEAPKGLFTGILSLLLRTWPMEHKPASAVKTAIAAAGGRTREINTTDPRILNANDLKRIAFIVVCHGAVLPDGMLASLKDAMPHAKLVTELWVHCCLEEKRFYPRRAHALFSLASSATQSVFPNLPLQCFQSVVASISMYMDMERLVLATLLQLAGARVTPRLSQRNTHLLCSAPQGPKYEKAQKWRLRIVQADWLVTSMIHGRLMPVPEALPIKRRRDDATAVTPIKHAPSGNSPSGNTPSEDAPMDIGVTKDVGGNNALAQFDHFLGDESESLGFVAPRHKVSLAPPLKKQCSDPNFFDDTQAPLPNSEMVDYADPVSTRTFL</sequence>
<feature type="region of interest" description="Disordered" evidence="2">
    <location>
        <begin position="311"/>
        <end position="333"/>
    </location>
</feature>
<dbReference type="Gene3D" id="3.40.50.10190">
    <property type="entry name" value="BRCT domain"/>
    <property type="match status" value="5"/>
</dbReference>
<dbReference type="Proteomes" id="UP000030762">
    <property type="component" value="Unassembled WGS sequence"/>
</dbReference>
<dbReference type="eggNOG" id="KOG1929">
    <property type="taxonomic scope" value="Eukaryota"/>
</dbReference>
<dbReference type="GO" id="GO:0007095">
    <property type="term" value="P:mitotic G2 DNA damage checkpoint signaling"/>
    <property type="evidence" value="ECO:0007669"/>
    <property type="project" value="TreeGrafter"/>
</dbReference>
<evidence type="ECO:0000256" key="1">
    <source>
        <dbReference type="ARBA" id="ARBA00022737"/>
    </source>
</evidence>
<dbReference type="GO" id="GO:0033314">
    <property type="term" value="P:mitotic DNA replication checkpoint signaling"/>
    <property type="evidence" value="ECO:0007669"/>
    <property type="project" value="TreeGrafter"/>
</dbReference>
<dbReference type="PROSITE" id="PS50172">
    <property type="entry name" value="BRCT"/>
    <property type="match status" value="4"/>
</dbReference>
<dbReference type="OrthoDB" id="251770at2759"/>
<dbReference type="OMA" id="NLTRRCT"/>
<dbReference type="GO" id="GO:0006270">
    <property type="term" value="P:DNA replication initiation"/>
    <property type="evidence" value="ECO:0007669"/>
    <property type="project" value="TreeGrafter"/>
</dbReference>
<dbReference type="GeneID" id="19946454"/>
<dbReference type="InterPro" id="IPR001357">
    <property type="entry name" value="BRCT_dom"/>
</dbReference>
<dbReference type="CDD" id="cd17731">
    <property type="entry name" value="BRCT_TopBP1_rpt2_like"/>
    <property type="match status" value="1"/>
</dbReference>
<dbReference type="SMART" id="SM00292">
    <property type="entry name" value="BRCT"/>
    <property type="match status" value="4"/>
</dbReference>
<evidence type="ECO:0000313" key="5">
    <source>
        <dbReference type="Proteomes" id="UP000030762"/>
    </source>
</evidence>
<accession>T0RWL0</accession>
<keyword evidence="1" id="KW-0677">Repeat</keyword>
<name>T0RWL0_SAPDV</name>
<dbReference type="InterPro" id="IPR059215">
    <property type="entry name" value="BRCT2_TopBP1-like"/>
</dbReference>
<evidence type="ECO:0000256" key="2">
    <source>
        <dbReference type="SAM" id="MobiDB-lite"/>
    </source>
</evidence>
<dbReference type="STRING" id="1156394.T0RWL0"/>
<dbReference type="AlphaFoldDB" id="T0RWL0"/>
<evidence type="ECO:0000259" key="3">
    <source>
        <dbReference type="PROSITE" id="PS50172"/>
    </source>
</evidence>
<keyword evidence="5" id="KW-1185">Reference proteome</keyword>
<evidence type="ECO:0000313" key="4">
    <source>
        <dbReference type="EMBL" id="EQC36898.1"/>
    </source>
</evidence>
<feature type="region of interest" description="Disordered" evidence="2">
    <location>
        <begin position="547"/>
        <end position="577"/>
    </location>
</feature>
<feature type="compositionally biased region" description="Low complexity" evidence="2">
    <location>
        <begin position="562"/>
        <end position="573"/>
    </location>
</feature>